<feature type="compositionally biased region" description="Low complexity" evidence="4">
    <location>
        <begin position="208"/>
        <end position="217"/>
    </location>
</feature>
<gene>
    <name evidence="6" type="ORF">V9T40_005725</name>
</gene>
<feature type="region of interest" description="Disordered" evidence="4">
    <location>
        <begin position="80"/>
        <end position="217"/>
    </location>
</feature>
<feature type="domain" description="Interferon regulatory factor 2-binding protein 1/2-like C3HC4 zinc finger" evidence="5">
    <location>
        <begin position="224"/>
        <end position="295"/>
    </location>
</feature>
<reference evidence="6 7" key="1">
    <citation type="submission" date="2024-03" db="EMBL/GenBank/DDBJ databases">
        <title>Adaptation during the transition from Ophiocordyceps entomopathogen to insect associate is accompanied by gene loss and intensified selection.</title>
        <authorList>
            <person name="Ward C.M."/>
            <person name="Onetto C.A."/>
            <person name="Borneman A.R."/>
        </authorList>
    </citation>
    <scope>NUCLEOTIDE SEQUENCE [LARGE SCALE GENOMIC DNA]</scope>
    <source>
        <strain evidence="6">AWRI1</strain>
        <tissue evidence="6">Single Adult Female</tissue>
    </source>
</reference>
<dbReference type="PANTHER" id="PTHR10816:SF19">
    <property type="entry name" value="PROTEIN INTERACTING WITH TTK69 AND SIN3A, ISOFORM D"/>
    <property type="match status" value="1"/>
</dbReference>
<dbReference type="InterPro" id="IPR044882">
    <property type="entry name" value="I2BP1/2_C3HC4-RING_sf"/>
</dbReference>
<dbReference type="GO" id="GO:0006357">
    <property type="term" value="P:regulation of transcription by RNA polymerase II"/>
    <property type="evidence" value="ECO:0007669"/>
    <property type="project" value="TreeGrafter"/>
</dbReference>
<dbReference type="FunFam" id="1.10.10.1580:FF:000001">
    <property type="entry name" value="interferon regulatory factor 2-binding protein 2"/>
    <property type="match status" value="1"/>
</dbReference>
<evidence type="ECO:0000256" key="2">
    <source>
        <dbReference type="ARBA" id="ARBA00010802"/>
    </source>
</evidence>
<dbReference type="Proteomes" id="UP001367676">
    <property type="component" value="Unassembled WGS sequence"/>
</dbReference>
<dbReference type="PANTHER" id="PTHR10816">
    <property type="entry name" value="MYELIN TRANSCRIPTION FACTOR 1-RELATED"/>
    <property type="match status" value="1"/>
</dbReference>
<keyword evidence="7" id="KW-1185">Reference proteome</keyword>
<dbReference type="SUPFAM" id="SSF57850">
    <property type="entry name" value="RING/U-box"/>
    <property type="match status" value="1"/>
</dbReference>
<keyword evidence="3" id="KW-0539">Nucleus</keyword>
<dbReference type="CDD" id="cd16511">
    <property type="entry name" value="vRING-HC_IRF2BP1-like"/>
    <property type="match status" value="1"/>
</dbReference>
<name>A0AAN9TSM3_9HEMI</name>
<feature type="compositionally biased region" description="Low complexity" evidence="4">
    <location>
        <begin position="134"/>
        <end position="183"/>
    </location>
</feature>
<dbReference type="EMBL" id="JBBCAQ010000003">
    <property type="protein sequence ID" value="KAK7604539.1"/>
    <property type="molecule type" value="Genomic_DNA"/>
</dbReference>
<evidence type="ECO:0000313" key="7">
    <source>
        <dbReference type="Proteomes" id="UP001367676"/>
    </source>
</evidence>
<evidence type="ECO:0000313" key="6">
    <source>
        <dbReference type="EMBL" id="KAK7604539.1"/>
    </source>
</evidence>
<evidence type="ECO:0000256" key="3">
    <source>
        <dbReference type="ARBA" id="ARBA00023242"/>
    </source>
</evidence>
<evidence type="ECO:0000256" key="1">
    <source>
        <dbReference type="ARBA" id="ARBA00004123"/>
    </source>
</evidence>
<evidence type="ECO:0000256" key="4">
    <source>
        <dbReference type="SAM" id="MobiDB-lite"/>
    </source>
</evidence>
<sequence>MGRGVEKKTLPQRLCVMRGCHNQPIIRCNECDVIGCHFISDGVMVAEASRGERNASRPRVTHGVRFDFRIRLSLRGVHRYSGQPLANGTGSSSPLGTRTSSPQENAQQIPQGGNSQSPMAALMSVADNLPPGSPRSTGGSPPSSALPRSASRGSLHSPNSSGSSSGRRSSGSRHVSSTTVSSSEGVANGVAEPGIGNSSASDSNSNQTPPANATAAAPTAATTLKCTICQERLEDTHFVQCPSVQLHKFCFPCSRESIKRQGAGAEVYCPSGEKCPLANSNVPWAFMQGEIATILGEDFNKPKKERET</sequence>
<organism evidence="6 7">
    <name type="scientific">Parthenolecanium corni</name>
    <dbReference type="NCBI Taxonomy" id="536013"/>
    <lineage>
        <taxon>Eukaryota</taxon>
        <taxon>Metazoa</taxon>
        <taxon>Ecdysozoa</taxon>
        <taxon>Arthropoda</taxon>
        <taxon>Hexapoda</taxon>
        <taxon>Insecta</taxon>
        <taxon>Pterygota</taxon>
        <taxon>Neoptera</taxon>
        <taxon>Paraneoptera</taxon>
        <taxon>Hemiptera</taxon>
        <taxon>Sternorrhyncha</taxon>
        <taxon>Coccoidea</taxon>
        <taxon>Coccidae</taxon>
        <taxon>Parthenolecanium</taxon>
    </lineage>
</organism>
<comment type="caution">
    <text evidence="6">The sequence shown here is derived from an EMBL/GenBank/DDBJ whole genome shotgun (WGS) entry which is preliminary data.</text>
</comment>
<protein>
    <recommendedName>
        <fullName evidence="5">Interferon regulatory factor 2-binding protein 1/2-like C3HC4 zinc finger domain-containing protein</fullName>
    </recommendedName>
</protein>
<dbReference type="GO" id="GO:0005634">
    <property type="term" value="C:nucleus"/>
    <property type="evidence" value="ECO:0007669"/>
    <property type="project" value="UniProtKB-SubCell"/>
</dbReference>
<comment type="similarity">
    <text evidence="2">Belongs to the IRF2BP family.</text>
</comment>
<accession>A0AAN9TSM3</accession>
<dbReference type="AlphaFoldDB" id="A0AAN9TSM3"/>
<dbReference type="Pfam" id="PF25454">
    <property type="entry name" value="zf-C3HC4_IRF-2BP1_2"/>
    <property type="match status" value="1"/>
</dbReference>
<feature type="compositionally biased region" description="Polar residues" evidence="4">
    <location>
        <begin position="84"/>
        <end position="118"/>
    </location>
</feature>
<evidence type="ECO:0000259" key="5">
    <source>
        <dbReference type="Pfam" id="PF25454"/>
    </source>
</evidence>
<comment type="subcellular location">
    <subcellularLocation>
        <location evidence="1">Nucleus</location>
    </subcellularLocation>
</comment>
<feature type="compositionally biased region" description="Polar residues" evidence="4">
    <location>
        <begin position="196"/>
        <end position="207"/>
    </location>
</feature>
<dbReference type="Gene3D" id="1.10.10.1580">
    <property type="entry name" value="Interferon regulatory factor 2-binding protein"/>
    <property type="match status" value="1"/>
</dbReference>
<dbReference type="GO" id="GO:0003714">
    <property type="term" value="F:transcription corepressor activity"/>
    <property type="evidence" value="ECO:0007669"/>
    <property type="project" value="TreeGrafter"/>
</dbReference>
<proteinExistence type="inferred from homology"/>
<dbReference type="InterPro" id="IPR057414">
    <property type="entry name" value="Zf-C3HC4_IRF-2BP1_2"/>
</dbReference>